<keyword evidence="6 11" id="KW-0418">Kinase</keyword>
<feature type="compositionally biased region" description="Basic and acidic residues" evidence="9">
    <location>
        <begin position="1"/>
        <end position="10"/>
    </location>
</feature>
<reference evidence="11 12" key="1">
    <citation type="submission" date="2017-04" db="EMBL/GenBank/DDBJ databases">
        <authorList>
            <person name="Afonso C.L."/>
            <person name="Miller P.J."/>
            <person name="Scott M.A."/>
            <person name="Spackman E."/>
            <person name="Goraichik I."/>
            <person name="Dimitrov K.M."/>
            <person name="Suarez D.L."/>
            <person name="Swayne D.E."/>
        </authorList>
    </citation>
    <scope>NUCLEOTIDE SEQUENCE [LARGE SCALE GENOMIC DNA]</scope>
    <source>
        <strain evidence="11 12">USBA 355</strain>
    </source>
</reference>
<dbReference type="InterPro" id="IPR011006">
    <property type="entry name" value="CheY-like_superfamily"/>
</dbReference>
<dbReference type="PANTHER" id="PTHR41523">
    <property type="entry name" value="TWO-COMPONENT SYSTEM SENSOR PROTEIN"/>
    <property type="match status" value="1"/>
</dbReference>
<evidence type="ECO:0000256" key="3">
    <source>
        <dbReference type="ARBA" id="ARBA00022553"/>
    </source>
</evidence>
<proteinExistence type="predicted"/>
<dbReference type="GO" id="GO:0005524">
    <property type="term" value="F:ATP binding"/>
    <property type="evidence" value="ECO:0007669"/>
    <property type="project" value="UniProtKB-KW"/>
</dbReference>
<dbReference type="Gene3D" id="3.30.565.10">
    <property type="entry name" value="Histidine kinase-like ATPase, C-terminal domain"/>
    <property type="match status" value="1"/>
</dbReference>
<evidence type="ECO:0000256" key="6">
    <source>
        <dbReference type="ARBA" id="ARBA00022777"/>
    </source>
</evidence>
<dbReference type="InterPro" id="IPR036890">
    <property type="entry name" value="HATPase_C_sf"/>
</dbReference>
<evidence type="ECO:0000256" key="9">
    <source>
        <dbReference type="SAM" id="MobiDB-lite"/>
    </source>
</evidence>
<evidence type="ECO:0000256" key="4">
    <source>
        <dbReference type="ARBA" id="ARBA00022679"/>
    </source>
</evidence>
<dbReference type="GO" id="GO:0004673">
    <property type="term" value="F:protein histidine kinase activity"/>
    <property type="evidence" value="ECO:0007669"/>
    <property type="project" value="UniProtKB-EC"/>
</dbReference>
<dbReference type="SMART" id="SM00448">
    <property type="entry name" value="REC"/>
    <property type="match status" value="1"/>
</dbReference>
<evidence type="ECO:0000256" key="7">
    <source>
        <dbReference type="ARBA" id="ARBA00022840"/>
    </source>
</evidence>
<dbReference type="Proteomes" id="UP000192917">
    <property type="component" value="Unassembled WGS sequence"/>
</dbReference>
<keyword evidence="7" id="KW-0067">ATP-binding</keyword>
<dbReference type="InterPro" id="IPR035965">
    <property type="entry name" value="PAS-like_dom_sf"/>
</dbReference>
<comment type="catalytic activity">
    <reaction evidence="1">
        <text>ATP + protein L-histidine = ADP + protein N-phospho-L-histidine.</text>
        <dbReference type="EC" id="2.7.13.3"/>
    </reaction>
</comment>
<dbReference type="GO" id="GO:0000160">
    <property type="term" value="P:phosphorelay signal transduction system"/>
    <property type="evidence" value="ECO:0007669"/>
    <property type="project" value="InterPro"/>
</dbReference>
<dbReference type="Pfam" id="PF13596">
    <property type="entry name" value="PAS_10"/>
    <property type="match status" value="1"/>
</dbReference>
<dbReference type="Gene3D" id="3.40.50.2300">
    <property type="match status" value="1"/>
</dbReference>
<accession>A0A1Y6CP83</accession>
<dbReference type="SUPFAM" id="SSF55785">
    <property type="entry name" value="PYP-like sensor domain (PAS domain)"/>
    <property type="match status" value="1"/>
</dbReference>
<dbReference type="SMART" id="SM00065">
    <property type="entry name" value="GAF"/>
    <property type="match status" value="1"/>
</dbReference>
<evidence type="ECO:0000256" key="1">
    <source>
        <dbReference type="ARBA" id="ARBA00000085"/>
    </source>
</evidence>
<dbReference type="EMBL" id="FWZX01000039">
    <property type="protein sequence ID" value="SMF79058.1"/>
    <property type="molecule type" value="Genomic_DNA"/>
</dbReference>
<dbReference type="Pfam" id="PF01590">
    <property type="entry name" value="GAF"/>
    <property type="match status" value="1"/>
</dbReference>
<evidence type="ECO:0000259" key="10">
    <source>
        <dbReference type="PROSITE" id="PS50110"/>
    </source>
</evidence>
<evidence type="ECO:0000313" key="12">
    <source>
        <dbReference type="Proteomes" id="UP000192917"/>
    </source>
</evidence>
<dbReference type="SUPFAM" id="SSF52172">
    <property type="entry name" value="CheY-like"/>
    <property type="match status" value="1"/>
</dbReference>
<dbReference type="SMART" id="SM00911">
    <property type="entry name" value="HWE_HK"/>
    <property type="match status" value="1"/>
</dbReference>
<keyword evidence="5" id="KW-0547">Nucleotide-binding</keyword>
<dbReference type="PROSITE" id="PS50110">
    <property type="entry name" value="RESPONSE_REGULATORY"/>
    <property type="match status" value="1"/>
</dbReference>
<name>A0A1Y6CP83_9PROT</name>
<feature type="modified residue" description="4-aspartylphosphate" evidence="8">
    <location>
        <position position="767"/>
    </location>
</feature>
<dbReference type="RefSeq" id="WP_085126295.1">
    <property type="nucleotide sequence ID" value="NZ_FWZX01000039.1"/>
</dbReference>
<dbReference type="STRING" id="560819.SAMN05428998_13943"/>
<dbReference type="AlphaFoldDB" id="A0A1Y6CP83"/>
<dbReference type="SUPFAM" id="SSF55781">
    <property type="entry name" value="GAF domain-like"/>
    <property type="match status" value="1"/>
</dbReference>
<dbReference type="PANTHER" id="PTHR41523:SF8">
    <property type="entry name" value="ETHYLENE RESPONSE SENSOR PROTEIN"/>
    <property type="match status" value="1"/>
</dbReference>
<dbReference type="EC" id="2.7.13.3" evidence="2"/>
<keyword evidence="3 8" id="KW-0597">Phosphoprotein</keyword>
<evidence type="ECO:0000256" key="5">
    <source>
        <dbReference type="ARBA" id="ARBA00022741"/>
    </source>
</evidence>
<sequence>MTGKGERGKADPAPPGRPAAAAERSEEPAGCRAEDERQAPREELRSTNEELSTLNGRLADRVRELEAANDDLANLLSSTDIPTVFLDRQLRIRRFTPASTALLAIRPSDVGRLFEDLPPRVGDPQFPIDAGRVLDDGESRQAEVHDRSGRSFIRKLLPYRTGGPAIAGVVLTLTEVTGLRRAMDQLGQLARQREAVVELGRLALTEATPERLFERAVALLGQHLDCRYAEVLELLPGGEALLLRGGVGWQDGLVGRARVPAGRESQAGYTLQSAIPVVVADLPREHRFAGPPLLVEHGVIAGISVVIGPETAPWGVLGVHDDRGRAFNSDDVGFVQSVANLLFVAIQRRSTVAELERSGQRLQLALDAARMGTWEWQLASGRVTLDARASRLVGLPPGAGPIALSHLAALLPAEELRAARRRLLEARRSGSLDWPELRVPRERPGGPRWLAVRGRTLGRDRREEGRMIGTVQDITAQKEEFQRREMLMAELDHRVKNILANVNAIARQTGRRHRDAGEFITTLEGRIRAMADSHSLLSASRWTGADLRTLLASELAPYSSQDSDHVAVTGPTLMLAPKAAQSFSLALHELATNAAKHGSLSRTDGRVSASWEVVETEAGTRVRFEWREAGGPAPAGNVSDGFGMTVLKRMVPKDLGGEAELALAPDGLAYRIHFPLDQVILADDEADVRTPWASLGAGEAGGHAEPARPAEELRSLKVLIVEDAWAVAEQLRTILELLGHQPVGPASSLAEGLALAELDGLDAAILDIRLDGDSVFPLAERLAERGLPFGFVSGYNDAPRIPAAFRDRPSISKPFADGNIRALIEQLVKN</sequence>
<feature type="region of interest" description="Disordered" evidence="9">
    <location>
        <begin position="1"/>
        <end position="50"/>
    </location>
</feature>
<feature type="compositionally biased region" description="Basic and acidic residues" evidence="9">
    <location>
        <begin position="23"/>
        <end position="48"/>
    </location>
</feature>
<protein>
    <recommendedName>
        <fullName evidence="2">histidine kinase</fullName>
        <ecNumber evidence="2">2.7.13.3</ecNumber>
    </recommendedName>
</protein>
<dbReference type="InterPro" id="IPR011102">
    <property type="entry name" value="Sig_transdc_His_kinase_HWE"/>
</dbReference>
<dbReference type="InterPro" id="IPR001789">
    <property type="entry name" value="Sig_transdc_resp-reg_receiver"/>
</dbReference>
<evidence type="ECO:0000313" key="11">
    <source>
        <dbReference type="EMBL" id="SMF79058.1"/>
    </source>
</evidence>
<dbReference type="InterPro" id="IPR003018">
    <property type="entry name" value="GAF"/>
</dbReference>
<dbReference type="InterPro" id="IPR029016">
    <property type="entry name" value="GAF-like_dom_sf"/>
</dbReference>
<evidence type="ECO:0000256" key="8">
    <source>
        <dbReference type="PROSITE-ProRule" id="PRU00169"/>
    </source>
</evidence>
<feature type="domain" description="Response regulatory" evidence="10">
    <location>
        <begin position="717"/>
        <end position="828"/>
    </location>
</feature>
<dbReference type="Gene3D" id="3.30.450.40">
    <property type="match status" value="1"/>
</dbReference>
<dbReference type="Pfam" id="PF07536">
    <property type="entry name" value="HWE_HK"/>
    <property type="match status" value="1"/>
</dbReference>
<evidence type="ECO:0000256" key="2">
    <source>
        <dbReference type="ARBA" id="ARBA00012438"/>
    </source>
</evidence>
<organism evidence="11 12">
    <name type="scientific">Tistlia consotensis USBA 355</name>
    <dbReference type="NCBI Taxonomy" id="560819"/>
    <lineage>
        <taxon>Bacteria</taxon>
        <taxon>Pseudomonadati</taxon>
        <taxon>Pseudomonadota</taxon>
        <taxon>Alphaproteobacteria</taxon>
        <taxon>Rhodospirillales</taxon>
        <taxon>Rhodovibrionaceae</taxon>
        <taxon>Tistlia</taxon>
    </lineage>
</organism>
<dbReference type="Pfam" id="PF00072">
    <property type="entry name" value="Response_reg"/>
    <property type="match status" value="1"/>
</dbReference>
<gene>
    <name evidence="11" type="ORF">SAMN05428998_13943</name>
</gene>
<keyword evidence="4" id="KW-0808">Transferase</keyword>
<keyword evidence="12" id="KW-1185">Reference proteome</keyword>
<dbReference type="Gene3D" id="3.30.450.20">
    <property type="entry name" value="PAS domain"/>
    <property type="match status" value="2"/>
</dbReference>